<reference evidence="2" key="2">
    <citation type="submission" date="2022-01" db="EMBL/GenBank/DDBJ databases">
        <authorList>
            <person name="Yamashiro T."/>
            <person name="Shiraishi A."/>
            <person name="Satake H."/>
            <person name="Nakayama K."/>
        </authorList>
    </citation>
    <scope>NUCLEOTIDE SEQUENCE</scope>
</reference>
<feature type="region of interest" description="Disordered" evidence="1">
    <location>
        <begin position="142"/>
        <end position="161"/>
    </location>
</feature>
<name>A0ABQ4YIJ3_9ASTR</name>
<evidence type="ECO:0000256" key="1">
    <source>
        <dbReference type="SAM" id="MobiDB-lite"/>
    </source>
</evidence>
<accession>A0ABQ4YIJ3</accession>
<organism evidence="2 3">
    <name type="scientific">Tanacetum coccineum</name>
    <dbReference type="NCBI Taxonomy" id="301880"/>
    <lineage>
        <taxon>Eukaryota</taxon>
        <taxon>Viridiplantae</taxon>
        <taxon>Streptophyta</taxon>
        <taxon>Embryophyta</taxon>
        <taxon>Tracheophyta</taxon>
        <taxon>Spermatophyta</taxon>
        <taxon>Magnoliopsida</taxon>
        <taxon>eudicotyledons</taxon>
        <taxon>Gunneridae</taxon>
        <taxon>Pentapetalae</taxon>
        <taxon>asterids</taxon>
        <taxon>campanulids</taxon>
        <taxon>Asterales</taxon>
        <taxon>Asteraceae</taxon>
        <taxon>Asteroideae</taxon>
        <taxon>Anthemideae</taxon>
        <taxon>Anthemidinae</taxon>
        <taxon>Tanacetum</taxon>
    </lineage>
</organism>
<proteinExistence type="predicted"/>
<reference evidence="2" key="1">
    <citation type="journal article" date="2022" name="Int. J. Mol. Sci.">
        <title>Draft Genome of Tanacetum Coccineum: Genomic Comparison of Closely Related Tanacetum-Family Plants.</title>
        <authorList>
            <person name="Yamashiro T."/>
            <person name="Shiraishi A."/>
            <person name="Nakayama K."/>
            <person name="Satake H."/>
        </authorList>
    </citation>
    <scope>NUCLEOTIDE SEQUENCE</scope>
</reference>
<dbReference type="Proteomes" id="UP001151760">
    <property type="component" value="Unassembled WGS sequence"/>
</dbReference>
<evidence type="ECO:0000313" key="3">
    <source>
        <dbReference type="Proteomes" id="UP001151760"/>
    </source>
</evidence>
<gene>
    <name evidence="2" type="ORF">Tco_0727510</name>
</gene>
<sequence length="161" mass="18523">MVAVEVLQTREYRGGQLNATPILEVEIFTDWKKRYKALMNDLVNDDIKISKLEKNTGFINGLPMKWLSFCQSLRNTNHVKDSELASLFAKLKCEENLIEFMRLKRTNLLSPQHLCQLPSSLPLLSRTFKIVLMMKRIGNGYLRKGQKPSQNGQNRARNGKA</sequence>
<comment type="caution">
    <text evidence="2">The sequence shown here is derived from an EMBL/GenBank/DDBJ whole genome shotgun (WGS) entry which is preliminary data.</text>
</comment>
<keyword evidence="3" id="KW-1185">Reference proteome</keyword>
<feature type="compositionally biased region" description="Polar residues" evidence="1">
    <location>
        <begin position="147"/>
        <end position="161"/>
    </location>
</feature>
<protein>
    <submittedName>
        <fullName evidence="2">Uncharacterized protein</fullName>
    </submittedName>
</protein>
<evidence type="ECO:0000313" key="2">
    <source>
        <dbReference type="EMBL" id="GJS77629.1"/>
    </source>
</evidence>
<dbReference type="EMBL" id="BQNB010010462">
    <property type="protein sequence ID" value="GJS77629.1"/>
    <property type="molecule type" value="Genomic_DNA"/>
</dbReference>